<evidence type="ECO:0000256" key="2">
    <source>
        <dbReference type="ARBA" id="ARBA00022478"/>
    </source>
</evidence>
<proteinExistence type="inferred from homology"/>
<dbReference type="EMBL" id="SDOX01000019">
    <property type="protein sequence ID" value="TFJ84428.1"/>
    <property type="molecule type" value="Genomic_DNA"/>
</dbReference>
<feature type="domain" description="DNA-directed RNA polymerase III subunit RPC3 winged-helix" evidence="9">
    <location>
        <begin position="532"/>
        <end position="614"/>
    </location>
</feature>
<keyword evidence="4 5" id="KW-0539">Nucleus</keyword>
<dbReference type="InterPro" id="IPR055207">
    <property type="entry name" value="POLR3C_WHD"/>
</dbReference>
<evidence type="ECO:0000256" key="4">
    <source>
        <dbReference type="ARBA" id="ARBA00023242"/>
    </source>
</evidence>
<feature type="compositionally biased region" description="Basic and acidic residues" evidence="7">
    <location>
        <begin position="318"/>
        <end position="328"/>
    </location>
</feature>
<evidence type="ECO:0000313" key="10">
    <source>
        <dbReference type="EMBL" id="TFJ84428.1"/>
    </source>
</evidence>
<dbReference type="OrthoDB" id="272392at2759"/>
<evidence type="ECO:0000256" key="1">
    <source>
        <dbReference type="ARBA" id="ARBA00004123"/>
    </source>
</evidence>
<feature type="coiled-coil region" evidence="6">
    <location>
        <begin position="639"/>
        <end position="685"/>
    </location>
</feature>
<reference evidence="10 11" key="1">
    <citation type="submission" date="2019-01" db="EMBL/GenBank/DDBJ databases">
        <title>Nuclear Genome Assembly of the Microalgal Biofuel strain Nannochloropsis salina CCMP1776.</title>
        <authorList>
            <person name="Hovde B."/>
        </authorList>
    </citation>
    <scope>NUCLEOTIDE SEQUENCE [LARGE SCALE GENOMIC DNA]</scope>
    <source>
        <strain evidence="10 11">CCMP1776</strain>
    </source>
</reference>
<evidence type="ECO:0000259" key="8">
    <source>
        <dbReference type="Pfam" id="PF08221"/>
    </source>
</evidence>
<comment type="caution">
    <text evidence="10">The sequence shown here is derived from an EMBL/GenBank/DDBJ whole genome shotgun (WGS) entry which is preliminary data.</text>
</comment>
<dbReference type="GO" id="GO:0005666">
    <property type="term" value="C:RNA polymerase III complex"/>
    <property type="evidence" value="ECO:0007669"/>
    <property type="project" value="UniProtKB-UniRule"/>
</dbReference>
<evidence type="ECO:0000256" key="3">
    <source>
        <dbReference type="ARBA" id="ARBA00023163"/>
    </source>
</evidence>
<feature type="domain" description="RNA polymerase III subunit RPC82-related helix-turn-helix" evidence="8">
    <location>
        <begin position="19"/>
        <end position="79"/>
    </location>
</feature>
<keyword evidence="6" id="KW-0175">Coiled coil</keyword>
<dbReference type="PANTHER" id="PTHR12949:SF0">
    <property type="entry name" value="DNA-DIRECTED RNA POLYMERASE III SUBUNIT RPC3"/>
    <property type="match status" value="1"/>
</dbReference>
<dbReference type="GO" id="GO:0003697">
    <property type="term" value="F:single-stranded DNA binding"/>
    <property type="evidence" value="ECO:0007669"/>
    <property type="project" value="UniProtKB-UniRule"/>
</dbReference>
<comment type="subcellular location">
    <subcellularLocation>
        <location evidence="1 5">Nucleus</location>
    </subcellularLocation>
</comment>
<feature type="region of interest" description="Disordered" evidence="7">
    <location>
        <begin position="313"/>
        <end position="385"/>
    </location>
</feature>
<keyword evidence="11" id="KW-1185">Reference proteome</keyword>
<dbReference type="InterPro" id="IPR013197">
    <property type="entry name" value="RNA_pol_III_RPC82-rel_HTH"/>
</dbReference>
<dbReference type="Gene3D" id="1.10.10.10">
    <property type="entry name" value="Winged helix-like DNA-binding domain superfamily/Winged helix DNA-binding domain"/>
    <property type="match status" value="4"/>
</dbReference>
<protein>
    <recommendedName>
        <fullName evidence="5">DNA-directed RNA polymerase III subunit RPC3</fullName>
        <shortName evidence="5">RNA polymerase III subunit C3</shortName>
    </recommendedName>
</protein>
<evidence type="ECO:0000256" key="7">
    <source>
        <dbReference type="SAM" id="MobiDB-lite"/>
    </source>
</evidence>
<evidence type="ECO:0000259" key="9">
    <source>
        <dbReference type="Pfam" id="PF22536"/>
    </source>
</evidence>
<dbReference type="AlphaFoldDB" id="A0A4D9D745"/>
<name>A0A4D9D745_9STRA</name>
<dbReference type="InterPro" id="IPR039748">
    <property type="entry name" value="RPC3"/>
</dbReference>
<organism evidence="10 11">
    <name type="scientific">Nannochloropsis salina CCMP1776</name>
    <dbReference type="NCBI Taxonomy" id="1027361"/>
    <lineage>
        <taxon>Eukaryota</taxon>
        <taxon>Sar</taxon>
        <taxon>Stramenopiles</taxon>
        <taxon>Ochrophyta</taxon>
        <taxon>Eustigmatophyceae</taxon>
        <taxon>Eustigmatales</taxon>
        <taxon>Monodopsidaceae</taxon>
        <taxon>Microchloropsis</taxon>
        <taxon>Microchloropsis salina</taxon>
    </lineage>
</organism>
<dbReference type="InterPro" id="IPR036388">
    <property type="entry name" value="WH-like_DNA-bd_sf"/>
</dbReference>
<dbReference type="Pfam" id="PF08221">
    <property type="entry name" value="HTH_9"/>
    <property type="match status" value="1"/>
</dbReference>
<keyword evidence="3 5" id="KW-0804">Transcription</keyword>
<sequence length="692" mass="76062">MVVSPHPGGVSSANQQYKLALNILNEHFGPVVQDIGSYILRRGRCTLAEILRDSDNRNGNLHKLGLIKEALVILLQHNLLVVAMPTADEILRKHTKPLIYYQMDLDAVTMRLRFPKFLLRARQLFGEGGQAAVEAVMRHGRLPFSKISAQVGESYKARHNIATAADHTQTLMGSGDGESGSGAAACADVSFDVEDLVRKMILEHYLVRVLPLDLVTPSPDALTSVGAAAAARGSRAAASKAAASAVLSKGAETVPGKKRGRQGGLGGGKEGEEVVSLEIGRSLGAEEGVAAPRVSGGGEGPVGGPLSILARKRLKRRSGVEEGHKAAGIEENGNGFHPGPSKKVVGSGEAWEGVRGPGGGEGEGTETGQAEGKSPTGRRRSDLGGIVEEDEEADGKTWVGGEESLAEWIGVGDEVLWRVGVEQFHRDLRHVTCLRFVRQKVNTTAESLVRAILQHSLPLERDGMVAAPRSQPLSLGELRSRVQLQPNVTVKMYLEVLQNDPVRIVDREGTATDVYCVCLGRIIESLRQRTLHSIIRERYTTDSKTCDGDRNARICRVLLDKKYLDPQQVSELAMMSLRETRERLYRMYADLLLTVQEIPRRADHHPNQTFYLWTFNMQQVVEELTQRMYKGALNLRLRRQKETQEKRDLLANKENIRDDVEAAHFDQLTTTLDRLDQALENLDATLMLFTVF</sequence>
<dbReference type="PANTHER" id="PTHR12949">
    <property type="entry name" value="RNA POLYMERASE III DNA DIRECTED -RELATED"/>
    <property type="match status" value="1"/>
</dbReference>
<comment type="similarity">
    <text evidence="5">Belongs to the eukaryotic RPC3/POLR3C RNA polymerase subunit family.</text>
</comment>
<gene>
    <name evidence="10" type="ORF">NSK_004413</name>
</gene>
<dbReference type="Proteomes" id="UP000355283">
    <property type="component" value="Unassembled WGS sequence"/>
</dbReference>
<accession>A0A4D9D745</accession>
<keyword evidence="2 5" id="KW-0240">DNA-directed RNA polymerase</keyword>
<evidence type="ECO:0000256" key="5">
    <source>
        <dbReference type="RuleBase" id="RU367076"/>
    </source>
</evidence>
<comment type="subunit">
    <text evidence="5">Component of the RNA polymerase III (Pol III) complex consisting of 17 subunits.</text>
</comment>
<comment type="function">
    <text evidence="5">DNA-dependent RNA polymerase catalyzes the transcription of DNA into RNA using the four ribonucleoside triphosphates as substrates. Specific core component of RNA polymerase III which synthesizes small RNAs, such as 5S rRNA and tRNAs.</text>
</comment>
<evidence type="ECO:0000256" key="6">
    <source>
        <dbReference type="SAM" id="Coils"/>
    </source>
</evidence>
<evidence type="ECO:0000313" key="11">
    <source>
        <dbReference type="Proteomes" id="UP000355283"/>
    </source>
</evidence>
<feature type="region of interest" description="Disordered" evidence="7">
    <location>
        <begin position="247"/>
        <end position="273"/>
    </location>
</feature>
<dbReference type="Pfam" id="PF22536">
    <property type="entry name" value="WHD_POLR3C"/>
    <property type="match status" value="1"/>
</dbReference>